<evidence type="ECO:0000313" key="1">
    <source>
        <dbReference type="EMBL" id="MBC6468959.1"/>
    </source>
</evidence>
<comment type="caution">
    <text evidence="1">The sequence shown here is derived from an EMBL/GenBank/DDBJ whole genome shotgun (WGS) entry which is preliminary data.</text>
</comment>
<gene>
    <name evidence="1" type="ORF">HKK74_26200</name>
</gene>
<proteinExistence type="predicted"/>
<dbReference type="Proteomes" id="UP000805614">
    <property type="component" value="Unassembled WGS sequence"/>
</dbReference>
<organism evidence="1 2">
    <name type="scientific">Actinomadura alba</name>
    <dbReference type="NCBI Taxonomy" id="406431"/>
    <lineage>
        <taxon>Bacteria</taxon>
        <taxon>Bacillati</taxon>
        <taxon>Actinomycetota</taxon>
        <taxon>Actinomycetes</taxon>
        <taxon>Streptosporangiales</taxon>
        <taxon>Thermomonosporaceae</taxon>
        <taxon>Actinomadura</taxon>
    </lineage>
</organism>
<keyword evidence="2" id="KW-1185">Reference proteome</keyword>
<dbReference type="RefSeq" id="WP_187245996.1">
    <property type="nucleotide sequence ID" value="NZ_BAAAOK010000001.1"/>
</dbReference>
<sequence length="130" mass="14616">MARYNRFVEELLDFLLIRLDETGFARLVVHEPKRMSAAYFEGGGGRAETRGATFTGCATCSQIPPGSLFASYVHINVEEWPCLHVRSLALPFAGDPDYRDGWRPDHAVFASGKLVHQDDDCQWPHQLPLP</sequence>
<reference evidence="1 2" key="1">
    <citation type="submission" date="2020-06" db="EMBL/GenBank/DDBJ databases">
        <title>Actinomadura xiongansis sp. nov., isolated from soil of Baiyangdian.</title>
        <authorList>
            <person name="Zhang X."/>
        </authorList>
    </citation>
    <scope>NUCLEOTIDE SEQUENCE [LARGE SCALE GENOMIC DNA]</scope>
    <source>
        <strain evidence="1 2">HBUM206468</strain>
    </source>
</reference>
<evidence type="ECO:0000313" key="2">
    <source>
        <dbReference type="Proteomes" id="UP000805614"/>
    </source>
</evidence>
<name>A0ABR7LWJ9_9ACTN</name>
<accession>A0ABR7LWJ9</accession>
<protein>
    <submittedName>
        <fullName evidence="1">Uncharacterized protein</fullName>
    </submittedName>
</protein>
<dbReference type="EMBL" id="JABVEC010000022">
    <property type="protein sequence ID" value="MBC6468959.1"/>
    <property type="molecule type" value="Genomic_DNA"/>
</dbReference>